<name>G7I377_MEDTR</name>
<reference evidence="1 3" key="1">
    <citation type="journal article" date="2011" name="Nature">
        <title>The Medicago genome provides insight into the evolution of rhizobial symbioses.</title>
        <authorList>
            <person name="Young N.D."/>
            <person name="Debelle F."/>
            <person name="Oldroyd G.E."/>
            <person name="Geurts R."/>
            <person name="Cannon S.B."/>
            <person name="Udvardi M.K."/>
            <person name="Benedito V.A."/>
            <person name="Mayer K.F."/>
            <person name="Gouzy J."/>
            <person name="Schoof H."/>
            <person name="Van de Peer Y."/>
            <person name="Proost S."/>
            <person name="Cook D.R."/>
            <person name="Meyers B.C."/>
            <person name="Spannagl M."/>
            <person name="Cheung F."/>
            <person name="De Mita S."/>
            <person name="Krishnakumar V."/>
            <person name="Gundlach H."/>
            <person name="Zhou S."/>
            <person name="Mudge J."/>
            <person name="Bharti A.K."/>
            <person name="Murray J.D."/>
            <person name="Naoumkina M.A."/>
            <person name="Rosen B."/>
            <person name="Silverstein K.A."/>
            <person name="Tang H."/>
            <person name="Rombauts S."/>
            <person name="Zhao P.X."/>
            <person name="Zhou P."/>
            <person name="Barbe V."/>
            <person name="Bardou P."/>
            <person name="Bechner M."/>
            <person name="Bellec A."/>
            <person name="Berger A."/>
            <person name="Berges H."/>
            <person name="Bidwell S."/>
            <person name="Bisseling T."/>
            <person name="Choisne N."/>
            <person name="Couloux A."/>
            <person name="Denny R."/>
            <person name="Deshpande S."/>
            <person name="Dai X."/>
            <person name="Doyle J.J."/>
            <person name="Dudez A.M."/>
            <person name="Farmer A.D."/>
            <person name="Fouteau S."/>
            <person name="Franken C."/>
            <person name="Gibelin C."/>
            <person name="Gish J."/>
            <person name="Goldstein S."/>
            <person name="Gonzalez A.J."/>
            <person name="Green P.J."/>
            <person name="Hallab A."/>
            <person name="Hartog M."/>
            <person name="Hua A."/>
            <person name="Humphray S.J."/>
            <person name="Jeong D.H."/>
            <person name="Jing Y."/>
            <person name="Jocker A."/>
            <person name="Kenton S.M."/>
            <person name="Kim D.J."/>
            <person name="Klee K."/>
            <person name="Lai H."/>
            <person name="Lang C."/>
            <person name="Lin S."/>
            <person name="Macmil S.L."/>
            <person name="Magdelenat G."/>
            <person name="Matthews L."/>
            <person name="McCorrison J."/>
            <person name="Monaghan E.L."/>
            <person name="Mun J.H."/>
            <person name="Najar F.Z."/>
            <person name="Nicholson C."/>
            <person name="Noirot C."/>
            <person name="O'Bleness M."/>
            <person name="Paule C.R."/>
            <person name="Poulain J."/>
            <person name="Prion F."/>
            <person name="Qin B."/>
            <person name="Qu C."/>
            <person name="Retzel E.F."/>
            <person name="Riddle C."/>
            <person name="Sallet E."/>
            <person name="Samain S."/>
            <person name="Samson N."/>
            <person name="Sanders I."/>
            <person name="Saurat O."/>
            <person name="Scarpelli C."/>
            <person name="Schiex T."/>
            <person name="Segurens B."/>
            <person name="Severin A.J."/>
            <person name="Sherrier D.J."/>
            <person name="Shi R."/>
            <person name="Sims S."/>
            <person name="Singer S.R."/>
            <person name="Sinharoy S."/>
            <person name="Sterck L."/>
            <person name="Viollet A."/>
            <person name="Wang B.B."/>
            <person name="Wang K."/>
            <person name="Wang M."/>
            <person name="Wang X."/>
            <person name="Warfsmann J."/>
            <person name="Weissenbach J."/>
            <person name="White D.D."/>
            <person name="White J.D."/>
            <person name="Wiley G.B."/>
            <person name="Wincker P."/>
            <person name="Xing Y."/>
            <person name="Yang L."/>
            <person name="Yao Z."/>
            <person name="Ying F."/>
            <person name="Zhai J."/>
            <person name="Zhou L."/>
            <person name="Zuber A."/>
            <person name="Denarie J."/>
            <person name="Dixon R.A."/>
            <person name="May G.D."/>
            <person name="Schwartz D.C."/>
            <person name="Rogers J."/>
            <person name="Quetier F."/>
            <person name="Town C.D."/>
            <person name="Roe B.A."/>
        </authorList>
    </citation>
    <scope>NUCLEOTIDE SEQUENCE [LARGE SCALE GENOMIC DNA]</scope>
    <source>
        <strain evidence="1">A17</strain>
        <strain evidence="2 3">cv. Jemalong A17</strain>
    </source>
</reference>
<dbReference type="EMBL" id="CM001217">
    <property type="protein sequence ID" value="AES62140.1"/>
    <property type="molecule type" value="Genomic_DNA"/>
</dbReference>
<evidence type="ECO:0000313" key="3">
    <source>
        <dbReference type="Proteomes" id="UP000002051"/>
    </source>
</evidence>
<dbReference type="HOGENOM" id="CLU_2100469_0_0_1"/>
<accession>G7I377</accession>
<keyword evidence="3" id="KW-1185">Reference proteome</keyword>
<reference evidence="1 3" key="2">
    <citation type="journal article" date="2014" name="BMC Genomics">
        <title>An improved genome release (version Mt4.0) for the model legume Medicago truncatula.</title>
        <authorList>
            <person name="Tang H."/>
            <person name="Krishnakumar V."/>
            <person name="Bidwell S."/>
            <person name="Rosen B."/>
            <person name="Chan A."/>
            <person name="Zhou S."/>
            <person name="Gentzbittel L."/>
            <person name="Childs K.L."/>
            <person name="Yandell M."/>
            <person name="Gundlach H."/>
            <person name="Mayer K.F."/>
            <person name="Schwartz D.C."/>
            <person name="Town C.D."/>
        </authorList>
    </citation>
    <scope>GENOME REANNOTATION</scope>
    <source>
        <strain evidence="2 3">cv. Jemalong A17</strain>
    </source>
</reference>
<gene>
    <name evidence="1" type="ordered locus">MTR_1g094920</name>
</gene>
<dbReference type="AlphaFoldDB" id="G7I377"/>
<dbReference type="EnsemblPlants" id="AES62140">
    <property type="protein sequence ID" value="AES62140"/>
    <property type="gene ID" value="MTR_1g094920"/>
</dbReference>
<dbReference type="PaxDb" id="3880-AES62140"/>
<reference evidence="2" key="3">
    <citation type="submission" date="2015-04" db="UniProtKB">
        <authorList>
            <consortium name="EnsemblPlants"/>
        </authorList>
    </citation>
    <scope>IDENTIFICATION</scope>
    <source>
        <strain evidence="2">cv. Jemalong A17</strain>
    </source>
</reference>
<dbReference type="Proteomes" id="UP000002051">
    <property type="component" value="Unassembled WGS sequence"/>
</dbReference>
<proteinExistence type="predicted"/>
<evidence type="ECO:0000313" key="1">
    <source>
        <dbReference type="EMBL" id="AES62140.1"/>
    </source>
</evidence>
<sequence>MQDERKLKPEQNKFVQAMGPTLHVLRVGPHVDQRGERIWTIFTYCGPYPVNQPIHFQLVFSAEARDVGSCSHIWMHHVMVGHNGTNAVPKQGPRQNVISRAFVGHHEYIVYPTNQP</sequence>
<protein>
    <submittedName>
        <fullName evidence="1 2">Uncharacterized protein</fullName>
    </submittedName>
</protein>
<evidence type="ECO:0000313" key="2">
    <source>
        <dbReference type="EnsemblPlants" id="AES62140"/>
    </source>
</evidence>
<organism evidence="1 3">
    <name type="scientific">Medicago truncatula</name>
    <name type="common">Barrel medic</name>
    <name type="synonym">Medicago tribuloides</name>
    <dbReference type="NCBI Taxonomy" id="3880"/>
    <lineage>
        <taxon>Eukaryota</taxon>
        <taxon>Viridiplantae</taxon>
        <taxon>Streptophyta</taxon>
        <taxon>Embryophyta</taxon>
        <taxon>Tracheophyta</taxon>
        <taxon>Spermatophyta</taxon>
        <taxon>Magnoliopsida</taxon>
        <taxon>eudicotyledons</taxon>
        <taxon>Gunneridae</taxon>
        <taxon>Pentapetalae</taxon>
        <taxon>rosids</taxon>
        <taxon>fabids</taxon>
        <taxon>Fabales</taxon>
        <taxon>Fabaceae</taxon>
        <taxon>Papilionoideae</taxon>
        <taxon>50 kb inversion clade</taxon>
        <taxon>NPAAA clade</taxon>
        <taxon>Hologalegina</taxon>
        <taxon>IRL clade</taxon>
        <taxon>Trifolieae</taxon>
        <taxon>Medicago</taxon>
    </lineage>
</organism>